<protein>
    <submittedName>
        <fullName evidence="5">Reverse transcriptase domain-containing protein</fullName>
    </submittedName>
</protein>
<organism evidence="5">
    <name type="scientific">Schistocephalus solidus</name>
    <name type="common">Tapeworm</name>
    <dbReference type="NCBI Taxonomy" id="70667"/>
    <lineage>
        <taxon>Eukaryota</taxon>
        <taxon>Metazoa</taxon>
        <taxon>Spiralia</taxon>
        <taxon>Lophotrochozoa</taxon>
        <taxon>Platyhelminthes</taxon>
        <taxon>Cestoda</taxon>
        <taxon>Eucestoda</taxon>
        <taxon>Diphyllobothriidea</taxon>
        <taxon>Diphyllobothriidae</taxon>
        <taxon>Schistocephalus</taxon>
    </lineage>
</organism>
<evidence type="ECO:0000313" key="3">
    <source>
        <dbReference type="EMBL" id="VDL92534.1"/>
    </source>
</evidence>
<dbReference type="SUPFAM" id="SSF56672">
    <property type="entry name" value="DNA/RNA polymerases"/>
    <property type="match status" value="1"/>
</dbReference>
<sequence length="381" mass="43247">MLQQQLKLMETLTIKLSNSSTGHSSATGGSQYVDPVTDRITEFLYDPQTHITFDSWYKRYEDLFSVELAAQDDAWKVRLHLRKLGPAKHERYVYFILPKNSREITFADTFKTLSQILGENLSLFNARFQCLQLCKRESEDFNTYADIVNPLSLVDAELKCLEELGVLIPASYSAWTPILVVVKKPNGSTRIYAAFSTGLNAALTSNCYPLPVPADMLTLLNSDTCFAKLELADAQLQIEVAPESRELLTINNHCGLFQYTRLPFGVKNAPALFQQTRNAMFPSIPGTAGYLDDSIIMIRSLAELQERECAVFERVQKYGFHPRANKCQFFLESIKYLRFILNATGRHPAPQNIRAIQRIPAPKDLSQLRSFIGLISYYRAF</sequence>
<accession>A0A183SPK1</accession>
<dbReference type="Proteomes" id="UP000275846">
    <property type="component" value="Unassembled WGS sequence"/>
</dbReference>
<gene>
    <name evidence="3" type="ORF">SSLN_LOCUS6149</name>
</gene>
<feature type="domain" description="Reverse transcriptase" evidence="1">
    <location>
        <begin position="182"/>
        <end position="339"/>
    </location>
</feature>
<dbReference type="Pfam" id="PF00078">
    <property type="entry name" value="RVT_1"/>
    <property type="match status" value="1"/>
</dbReference>
<dbReference type="Gene3D" id="3.10.10.10">
    <property type="entry name" value="HIV Type 1 Reverse Transcriptase, subunit A, domain 1"/>
    <property type="match status" value="1"/>
</dbReference>
<proteinExistence type="predicted"/>
<dbReference type="PANTHER" id="PTHR37984:SF5">
    <property type="entry name" value="PROTEIN NYNRIN-LIKE"/>
    <property type="match status" value="1"/>
</dbReference>
<reference evidence="3 4" key="2">
    <citation type="submission" date="2018-11" db="EMBL/GenBank/DDBJ databases">
        <authorList>
            <consortium name="Pathogen Informatics"/>
        </authorList>
    </citation>
    <scope>NUCLEOTIDE SEQUENCE [LARGE SCALE GENOMIC DNA]</scope>
    <source>
        <strain evidence="3 4">NST_G2</strain>
    </source>
</reference>
<name>A0A183SPK1_SCHSO</name>
<dbReference type="EMBL" id="UYSU01033561">
    <property type="protein sequence ID" value="VDL92534.1"/>
    <property type="molecule type" value="Genomic_DNA"/>
</dbReference>
<dbReference type="Gene3D" id="3.30.70.270">
    <property type="match status" value="2"/>
</dbReference>
<dbReference type="WBParaSite" id="SSLN_0000634601-mRNA-1">
    <property type="protein sequence ID" value="SSLN_0000634601-mRNA-1"/>
    <property type="gene ID" value="SSLN_0000634601"/>
</dbReference>
<dbReference type="InterPro" id="IPR043128">
    <property type="entry name" value="Rev_trsase/Diguanyl_cyclase"/>
</dbReference>
<dbReference type="PANTHER" id="PTHR37984">
    <property type="entry name" value="PROTEIN CBG26694"/>
    <property type="match status" value="1"/>
</dbReference>
<dbReference type="AlphaFoldDB" id="A0A183SPK1"/>
<evidence type="ECO:0000313" key="4">
    <source>
        <dbReference type="Proteomes" id="UP000275846"/>
    </source>
</evidence>
<dbReference type="InterPro" id="IPR055510">
    <property type="entry name" value="DUF7083"/>
</dbReference>
<feature type="domain" description="DUF7083" evidence="2">
    <location>
        <begin position="36"/>
        <end position="119"/>
    </location>
</feature>
<dbReference type="OrthoDB" id="6143536at2759"/>
<evidence type="ECO:0000313" key="5">
    <source>
        <dbReference type="WBParaSite" id="SSLN_0000634601-mRNA-1"/>
    </source>
</evidence>
<evidence type="ECO:0000259" key="2">
    <source>
        <dbReference type="Pfam" id="PF23309"/>
    </source>
</evidence>
<reference evidence="5" key="1">
    <citation type="submission" date="2016-06" db="UniProtKB">
        <authorList>
            <consortium name="WormBaseParasite"/>
        </authorList>
    </citation>
    <scope>IDENTIFICATION</scope>
</reference>
<dbReference type="InterPro" id="IPR043502">
    <property type="entry name" value="DNA/RNA_pol_sf"/>
</dbReference>
<dbReference type="STRING" id="70667.A0A183SPK1"/>
<dbReference type="CDD" id="cd01647">
    <property type="entry name" value="RT_LTR"/>
    <property type="match status" value="1"/>
</dbReference>
<dbReference type="InterPro" id="IPR050951">
    <property type="entry name" value="Retrovirus_Pol_polyprotein"/>
</dbReference>
<evidence type="ECO:0000259" key="1">
    <source>
        <dbReference type="Pfam" id="PF00078"/>
    </source>
</evidence>
<dbReference type="Pfam" id="PF23309">
    <property type="entry name" value="DUF7083"/>
    <property type="match status" value="1"/>
</dbReference>
<keyword evidence="4" id="KW-1185">Reference proteome</keyword>
<dbReference type="InterPro" id="IPR000477">
    <property type="entry name" value="RT_dom"/>
</dbReference>